<dbReference type="EMBL" id="GBXM01001352">
    <property type="protein sequence ID" value="JAI07226.1"/>
    <property type="molecule type" value="Transcribed_RNA"/>
</dbReference>
<accession>A0A0E9XZG4</accession>
<reference evidence="1" key="1">
    <citation type="submission" date="2014-11" db="EMBL/GenBank/DDBJ databases">
        <authorList>
            <person name="Amaro Gonzalez C."/>
        </authorList>
    </citation>
    <scope>NUCLEOTIDE SEQUENCE</scope>
</reference>
<reference evidence="1" key="2">
    <citation type="journal article" date="2015" name="Fish Shellfish Immunol.">
        <title>Early steps in the European eel (Anguilla anguilla)-Vibrio vulnificus interaction in the gills: Role of the RtxA13 toxin.</title>
        <authorList>
            <person name="Callol A."/>
            <person name="Pajuelo D."/>
            <person name="Ebbesson L."/>
            <person name="Teles M."/>
            <person name="MacKenzie S."/>
            <person name="Amaro C."/>
        </authorList>
    </citation>
    <scope>NUCLEOTIDE SEQUENCE</scope>
</reference>
<sequence length="34" mass="3955">MCMFVARHKLRSKIKCTYSKHLPVQCSAQIADLF</sequence>
<dbReference type="AlphaFoldDB" id="A0A0E9XZG4"/>
<evidence type="ECO:0000313" key="1">
    <source>
        <dbReference type="EMBL" id="JAI07226.1"/>
    </source>
</evidence>
<protein>
    <submittedName>
        <fullName evidence="1">Uncharacterized protein</fullName>
    </submittedName>
</protein>
<proteinExistence type="predicted"/>
<organism evidence="1">
    <name type="scientific">Anguilla anguilla</name>
    <name type="common">European freshwater eel</name>
    <name type="synonym">Muraena anguilla</name>
    <dbReference type="NCBI Taxonomy" id="7936"/>
    <lineage>
        <taxon>Eukaryota</taxon>
        <taxon>Metazoa</taxon>
        <taxon>Chordata</taxon>
        <taxon>Craniata</taxon>
        <taxon>Vertebrata</taxon>
        <taxon>Euteleostomi</taxon>
        <taxon>Actinopterygii</taxon>
        <taxon>Neopterygii</taxon>
        <taxon>Teleostei</taxon>
        <taxon>Anguilliformes</taxon>
        <taxon>Anguillidae</taxon>
        <taxon>Anguilla</taxon>
    </lineage>
</organism>
<name>A0A0E9XZG4_ANGAN</name>